<comment type="caution">
    <text evidence="1">The sequence shown here is derived from an EMBL/GenBank/DDBJ whole genome shotgun (WGS) entry which is preliminary data.</text>
</comment>
<dbReference type="Proteomes" id="UP001601444">
    <property type="component" value="Unassembled WGS sequence"/>
</dbReference>
<evidence type="ECO:0000313" key="1">
    <source>
        <dbReference type="EMBL" id="MFF0543055.1"/>
    </source>
</evidence>
<dbReference type="EMBL" id="JBIAMX010000004">
    <property type="protein sequence ID" value="MFF0543055.1"/>
    <property type="molecule type" value="Genomic_DNA"/>
</dbReference>
<evidence type="ECO:0000313" key="2">
    <source>
        <dbReference type="Proteomes" id="UP001601444"/>
    </source>
</evidence>
<proteinExistence type="predicted"/>
<organism evidence="1 2">
    <name type="scientific">Nocardia thailandica</name>
    <dbReference type="NCBI Taxonomy" id="257275"/>
    <lineage>
        <taxon>Bacteria</taxon>
        <taxon>Bacillati</taxon>
        <taxon>Actinomycetota</taxon>
        <taxon>Actinomycetes</taxon>
        <taxon>Mycobacteriales</taxon>
        <taxon>Nocardiaceae</taxon>
        <taxon>Nocardia</taxon>
    </lineage>
</organism>
<reference evidence="1 2" key="1">
    <citation type="submission" date="2024-10" db="EMBL/GenBank/DDBJ databases">
        <title>The Natural Products Discovery Center: Release of the First 8490 Sequenced Strains for Exploring Actinobacteria Biosynthetic Diversity.</title>
        <authorList>
            <person name="Kalkreuter E."/>
            <person name="Kautsar S.A."/>
            <person name="Yang D."/>
            <person name="Bader C.D."/>
            <person name="Teijaro C.N."/>
            <person name="Fluegel L."/>
            <person name="Davis C.M."/>
            <person name="Simpson J.R."/>
            <person name="Lauterbach L."/>
            <person name="Steele A.D."/>
            <person name="Gui C."/>
            <person name="Meng S."/>
            <person name="Li G."/>
            <person name="Viehrig K."/>
            <person name="Ye F."/>
            <person name="Su P."/>
            <person name="Kiefer A.F."/>
            <person name="Nichols A."/>
            <person name="Cepeda A.J."/>
            <person name="Yan W."/>
            <person name="Fan B."/>
            <person name="Jiang Y."/>
            <person name="Adhikari A."/>
            <person name="Zheng C.-J."/>
            <person name="Schuster L."/>
            <person name="Cowan T.M."/>
            <person name="Smanski M.J."/>
            <person name="Chevrette M.G."/>
            <person name="De Carvalho L.P.S."/>
            <person name="Shen B."/>
        </authorList>
    </citation>
    <scope>NUCLEOTIDE SEQUENCE [LARGE SCALE GENOMIC DNA]</scope>
    <source>
        <strain evidence="1 2">NPDC004045</strain>
    </source>
</reference>
<accession>A0ABW6PKX2</accession>
<dbReference type="RefSeq" id="WP_043656285.1">
    <property type="nucleotide sequence ID" value="NZ_JBIAMX010000004.1"/>
</dbReference>
<sequence>MEVAAREIAAAHGYVVVGVLCGPELLLPDILDFVLDNDADVLIVPTLEHVDGNTAFVREICDLQAMMPPAHYTRLHRATA</sequence>
<keyword evidence="2" id="KW-1185">Reference proteome</keyword>
<name>A0ABW6PKX2_9NOCA</name>
<gene>
    <name evidence="1" type="ORF">ACFYTF_09460</name>
</gene>
<protein>
    <submittedName>
        <fullName evidence="1">Uncharacterized protein</fullName>
    </submittedName>
</protein>